<comment type="subcellular location">
    <subcellularLocation>
        <location evidence="1">Nucleus</location>
    </subcellularLocation>
</comment>
<dbReference type="Pfam" id="PF08490">
    <property type="entry name" value="DUF1744"/>
    <property type="match status" value="1"/>
</dbReference>
<keyword evidence="10" id="KW-0862">Zinc</keyword>
<keyword evidence="11" id="KW-0239">DNA-directed DNA polymerase</keyword>
<comment type="caution">
    <text evidence="19">The sequence shown here is derived from an EMBL/GenBank/DDBJ whole genome shotgun (WGS) entry which is preliminary data.</text>
</comment>
<dbReference type="InterPro" id="IPR006133">
    <property type="entry name" value="DNA-dir_DNA_pol_B_exonuc"/>
</dbReference>
<dbReference type="Proteomes" id="UP001311799">
    <property type="component" value="Unassembled WGS sequence"/>
</dbReference>
<proteinExistence type="inferred from homology"/>
<organism evidence="19 20">
    <name type="scientific">Cryptosporidium xiaoi</name>
    <dbReference type="NCBI Taxonomy" id="659607"/>
    <lineage>
        <taxon>Eukaryota</taxon>
        <taxon>Sar</taxon>
        <taxon>Alveolata</taxon>
        <taxon>Apicomplexa</taxon>
        <taxon>Conoidasida</taxon>
        <taxon>Coccidia</taxon>
        <taxon>Eucoccidiorida</taxon>
        <taxon>Eimeriorina</taxon>
        <taxon>Cryptosporidiidae</taxon>
        <taxon>Cryptosporidium</taxon>
    </lineage>
</organism>
<keyword evidence="20" id="KW-1185">Reference proteome</keyword>
<evidence type="ECO:0000256" key="2">
    <source>
        <dbReference type="ARBA" id="ARBA00005755"/>
    </source>
</evidence>
<keyword evidence="12" id="KW-0408">Iron</keyword>
<sequence>MKNHKYGKDVDLKDEKSYQKKKKSLNLDKIFEISTQKTGIENKDVGYLYNVQVSSELIKDDSVGVIESDENALLNGDVIESYLEHSCLHLYFVNKQGLTYKSPFFFRPYFYLGLVNGVDTDWILTNLEHKYKEYNIEFSLIKKVDLSLDNHLLGEKKELIKVSFVNVKLLVKVKGDIINYIKNKERNTPKNELYFVEFEKFSDVLDAIDDIYEFDILYETRVLIDNNISVGMWYETIRWTNELLELNCLKDDTTSPDLRCLAWDIETTKEPLKFPNVEKDQIMMISCVFEGQGYLITNREIVSNDIIDFEYSPKKEFVSYFKCINCDNEESLIECYVKLIQKLKPHIIASYNGDNFDFPFLYDRAKKYGINVTQEWGIKMNFDLSAGVGVGNLKTIFSGTNIIHFDCYRWVERDSYLPCGSRSLKSVTKAKLRYNPVELDPELMVPYAINKPELLAEYSVSDAVATYYLYKTYVHTFIFALATIIPLSPEDLLRRGTGTLCENLLMKEAFTNNILFPNKKIQDSVEFYQNRPILNSTYVGATVESLCSGIFRADIAEKFNLNQNTLKTLIDNIDSTLLFGLKELGGDVDSIENYENIKNDILNKLNNFYLNPIQNVMPLIYHLDVAAMYPNIILTNRLQPTAIINETKCMRCPFYSESHKCQRKMNWRWKGDVFPISRGEMDRMIKHLRLETFENVKTEQDKAGKKLYNNSNNDEEYDNSDDNSYNEFYGENILAGNQDNGNDNANKFNERNISNIKKRIKWTSLTAKQQSEILIQRMKTYSSKLYRKQTDNVEETRSSIVCQRENSFYIDTVRRFRDRRYIYKTKKKEAEEKIRKAEEENNLIAKKDAQNEELLYESLQLAHKCILNSFYGYVMRKGSRWFSMEMAAIVTWLGGNVIKEARILMEGIGKPLELDTDGIWAILPSGFPEEYNLIFKDGKKKRLNYICTILNQQVHKNWTNYQYMEYDSIEQKYNVKIENSIYFEVDGPYKCFFMPASDKQNKLLKKRYAVFDFENKLRELKGFELKRRGELQLIKILQEELFPAFLRGKTRKEAYDSVASISRKWLNLIETKGKGILDDEQLFFLISESKNMSKSVEQMGEAKSMSITTARRLFEFLQNPSYILDKNIVCKFIVSEYPKGVDKSQRAIPLSIFSTPLETRISWLSKWTRINKNSDKKDKFNSNFVSVVSNNDSKKLNEDYFSTWNVRNILDWDYYKKRLENTILKIVIIPAISQGLKNPLPELEVPYWLKNHVELTGSNQQKISQFFTVVKKDLNDDIKNLTDKHSCVLNGKENKTKIDLNNDNNNSNNHIDVEINNNSNENNNDSNTSINNSNDNNNNLKKELISLKKLNKIERINLLKEKGFKSWLNYTQNIWFEKYLLHNKKRNELSDKLNLIDKDKLTYFGDGDKYSGLEFISEYSFLTDGIFHILDIYPININNGSGSDNKTIGLYNIVLYSEKTGQCHVVMFEFFRRFYIATNVSVQIMDNNDDNGNIGELSYKSLVNGKELPRGVDYNHLTEVTMSERRFQNSKSTLLCDHNTVGIYETNIPLEFTILEKFGNMIESITPNADKFILNNGVVSEKYWKCYSDKYKQIEYGNSINWLMLTIINFEDRICLLLIDINKFDLYLNFSSGPNIPVNLIDAELKNKIDKYILTSNINNIYTNYYKSNSDSFRNIDLIIENLIKDNVNNSSLVLLVYSNIKIEKLKSMNIDINTIKENVRNDNDNNDMYFSKKKILKKNIITIWSDIDEYTFNSKFTKFNWHNEVILESILILKENINKLKLTLELSKVIRLPVLYLIQYKHDLSYLIYDILYSRELHSMGLLSWGCNGNLPDLGNPRLIKLSKNDWDIKKLGISLNNKQIYYNENNNDIFNSNNNINDNNVNNISVVGNDDIIEIVRPGVYRSYCAELEFRQWLIVESVRNCMVISDKYKLDDFNKTSKNHVLLKKEFKKKVNENNNNNKERSVIYNLGKNKLSNINNKNDVILTQSFHNHSSLSTSSAFLCLKNTINYLREIVEKTNVCTIFDKYNSNLDEESNDNINKGIEDDCGNNNSAVITVSNNILVEFIITLQDSFYSWLCSPKSLLYDPALIDVTKEYTSRYFKLLDSDLRELGIKVIYGNIRKMLVTLNIDELKNSGIKGTNELREHYIKMTNILNSKQLYSGISLTPNAEYKAVIQIDRSNYLRRTFDIEEPYDINLNILNYYPVNSRKFIIDEILNFLMLPLRKLRSYNKKNSDNNVINNNRLLYDIVNDLFGPFSENFENFLQAITNSNYILNKYGIDQYFDPLRDTNYDNYGSNLKSNSTAENINPNISDNNEINIVPFAIYPSNSSYNKNKYLKLNGSNNRISNKNIGLFDFPECIGNKSMNSNFINNISGGFNIQRNHLSIELSRLFLYIWSLDKSFYIDDIKKKNYEQIKYMICQTINISEFDQLITKKWSTPFYSYIIKDFKCPHCFEIDDFDFIGNLVVDNDNSNEYDYFGDNNNSASEKSKSYGCKQVCWYCNHCNNEINYRYIEERLLSEFFERLEVIQSQDILCCNCKSVQIGYLQTKCQNCTGGYLITRLSYYHNFKEFFYLFNSVAEFYSKYNTGKINRQFEALIQIKNTYENVFIIN</sequence>
<evidence type="ECO:0000256" key="1">
    <source>
        <dbReference type="ARBA" id="ARBA00004123"/>
    </source>
</evidence>
<keyword evidence="13" id="KW-0411">Iron-sulfur</keyword>
<keyword evidence="4" id="KW-0004">4Fe-4S</keyword>
<accession>A0AAV9Y2S0</accession>
<dbReference type="GO" id="GO:0006297">
    <property type="term" value="P:nucleotide-excision repair, DNA gap filling"/>
    <property type="evidence" value="ECO:0007669"/>
    <property type="project" value="TreeGrafter"/>
</dbReference>
<dbReference type="InterPro" id="IPR023211">
    <property type="entry name" value="DNA_pol_palm_dom_sf"/>
</dbReference>
<protein>
    <recommendedName>
        <fullName evidence="3">DNA-directed DNA polymerase</fullName>
        <ecNumber evidence="3">2.7.7.7</ecNumber>
    </recommendedName>
</protein>
<dbReference type="InterPro" id="IPR055191">
    <property type="entry name" value="POL2_thumb"/>
</dbReference>
<feature type="coiled-coil region" evidence="16">
    <location>
        <begin position="820"/>
        <end position="847"/>
    </location>
</feature>
<dbReference type="EMBL" id="JAWDEY010000001">
    <property type="protein sequence ID" value="KAK6591202.1"/>
    <property type="molecule type" value="Genomic_DNA"/>
</dbReference>
<dbReference type="Gene3D" id="3.30.420.10">
    <property type="entry name" value="Ribonuclease H-like superfamily/Ribonuclease H"/>
    <property type="match status" value="1"/>
</dbReference>
<evidence type="ECO:0000256" key="7">
    <source>
        <dbReference type="ARBA" id="ARBA00022705"/>
    </source>
</evidence>
<dbReference type="InterPro" id="IPR043502">
    <property type="entry name" value="DNA/RNA_pol_sf"/>
</dbReference>
<dbReference type="InterPro" id="IPR042087">
    <property type="entry name" value="DNA_pol_B_thumb"/>
</dbReference>
<keyword evidence="5" id="KW-0808">Transferase</keyword>
<gene>
    <name evidence="19" type="ORF">RS030_101631</name>
</gene>
<dbReference type="PANTHER" id="PTHR10670">
    <property type="entry name" value="DNA POLYMERASE EPSILON CATALYTIC SUBUNIT A"/>
    <property type="match status" value="1"/>
</dbReference>
<keyword evidence="8" id="KW-0479">Metal-binding</keyword>
<evidence type="ECO:0000256" key="16">
    <source>
        <dbReference type="SAM" id="Coils"/>
    </source>
</evidence>
<dbReference type="FunFam" id="3.30.420.10:FF:000010">
    <property type="entry name" value="DNA polymerase epsilon catalytic subunit"/>
    <property type="match status" value="1"/>
</dbReference>
<evidence type="ECO:0000256" key="17">
    <source>
        <dbReference type="SAM" id="MobiDB-lite"/>
    </source>
</evidence>
<evidence type="ECO:0000256" key="9">
    <source>
        <dbReference type="ARBA" id="ARBA00022771"/>
    </source>
</evidence>
<keyword evidence="6" id="KW-0548">Nucleotidyltransferase</keyword>
<dbReference type="Gene3D" id="1.10.132.60">
    <property type="entry name" value="DNA polymerase family B, C-terminal domain"/>
    <property type="match status" value="1"/>
</dbReference>
<evidence type="ECO:0000256" key="6">
    <source>
        <dbReference type="ARBA" id="ARBA00022695"/>
    </source>
</evidence>
<evidence type="ECO:0000256" key="3">
    <source>
        <dbReference type="ARBA" id="ARBA00012417"/>
    </source>
</evidence>
<evidence type="ECO:0000256" key="14">
    <source>
        <dbReference type="ARBA" id="ARBA00023125"/>
    </source>
</evidence>
<dbReference type="EC" id="2.7.7.7" evidence="3"/>
<dbReference type="GO" id="GO:0008310">
    <property type="term" value="F:single-stranded DNA 3'-5' DNA exonuclease activity"/>
    <property type="evidence" value="ECO:0007669"/>
    <property type="project" value="TreeGrafter"/>
</dbReference>
<evidence type="ECO:0000256" key="4">
    <source>
        <dbReference type="ARBA" id="ARBA00022485"/>
    </source>
</evidence>
<comment type="similarity">
    <text evidence="2">Belongs to the DNA polymerase type-B family.</text>
</comment>
<evidence type="ECO:0000256" key="12">
    <source>
        <dbReference type="ARBA" id="ARBA00023004"/>
    </source>
</evidence>
<evidence type="ECO:0000256" key="13">
    <source>
        <dbReference type="ARBA" id="ARBA00023014"/>
    </source>
</evidence>
<dbReference type="GO" id="GO:0003677">
    <property type="term" value="F:DNA binding"/>
    <property type="evidence" value="ECO:0007669"/>
    <property type="project" value="UniProtKB-KW"/>
</dbReference>
<dbReference type="GO" id="GO:0006287">
    <property type="term" value="P:base-excision repair, gap-filling"/>
    <property type="evidence" value="ECO:0007669"/>
    <property type="project" value="TreeGrafter"/>
</dbReference>
<keyword evidence="16" id="KW-0175">Coiled coil</keyword>
<feature type="domain" description="DNA polymerase epsilon catalytic subunit A C-terminal" evidence="18">
    <location>
        <begin position="1657"/>
        <end position="2186"/>
    </location>
</feature>
<evidence type="ECO:0000259" key="18">
    <source>
        <dbReference type="SMART" id="SM01159"/>
    </source>
</evidence>
<evidence type="ECO:0000313" key="20">
    <source>
        <dbReference type="Proteomes" id="UP001311799"/>
    </source>
</evidence>
<evidence type="ECO:0000256" key="8">
    <source>
        <dbReference type="ARBA" id="ARBA00022723"/>
    </source>
</evidence>
<dbReference type="InterPro" id="IPR006172">
    <property type="entry name" value="DNA-dir_DNA_pol_B"/>
</dbReference>
<dbReference type="Pfam" id="PF23250">
    <property type="entry name" value="zf_DPOE_2"/>
    <property type="match status" value="1"/>
</dbReference>
<dbReference type="GO" id="GO:0003887">
    <property type="term" value="F:DNA-directed DNA polymerase activity"/>
    <property type="evidence" value="ECO:0007669"/>
    <property type="project" value="UniProtKB-KW"/>
</dbReference>
<dbReference type="InterPro" id="IPR012337">
    <property type="entry name" value="RNaseH-like_sf"/>
</dbReference>
<dbReference type="InterPro" id="IPR029703">
    <property type="entry name" value="POL2"/>
</dbReference>
<name>A0AAV9Y2S0_9CRYT</name>
<dbReference type="GO" id="GO:0045004">
    <property type="term" value="P:DNA replication proofreading"/>
    <property type="evidence" value="ECO:0007669"/>
    <property type="project" value="TreeGrafter"/>
</dbReference>
<dbReference type="InterPro" id="IPR013697">
    <property type="entry name" value="DNA_pol_e_suA_C"/>
</dbReference>
<dbReference type="InterPro" id="IPR036397">
    <property type="entry name" value="RNaseH_sf"/>
</dbReference>
<dbReference type="SUPFAM" id="SSF56672">
    <property type="entry name" value="DNA/RNA polymerases"/>
    <property type="match status" value="1"/>
</dbReference>
<dbReference type="GO" id="GO:0008622">
    <property type="term" value="C:epsilon DNA polymerase complex"/>
    <property type="evidence" value="ECO:0007669"/>
    <property type="project" value="InterPro"/>
</dbReference>
<keyword evidence="15" id="KW-0539">Nucleus</keyword>
<dbReference type="SMART" id="SM01159">
    <property type="entry name" value="DUF1744"/>
    <property type="match status" value="1"/>
</dbReference>
<dbReference type="GO" id="GO:0006272">
    <property type="term" value="P:leading strand elongation"/>
    <property type="evidence" value="ECO:0007669"/>
    <property type="project" value="TreeGrafter"/>
</dbReference>
<dbReference type="GO" id="GO:0000278">
    <property type="term" value="P:mitotic cell cycle"/>
    <property type="evidence" value="ECO:0007669"/>
    <property type="project" value="TreeGrafter"/>
</dbReference>
<evidence type="ECO:0000256" key="10">
    <source>
        <dbReference type="ARBA" id="ARBA00022833"/>
    </source>
</evidence>
<keyword evidence="9" id="KW-0863">Zinc-finger</keyword>
<evidence type="ECO:0000256" key="15">
    <source>
        <dbReference type="ARBA" id="ARBA00023242"/>
    </source>
</evidence>
<dbReference type="PANTHER" id="PTHR10670:SF0">
    <property type="entry name" value="DNA POLYMERASE EPSILON CATALYTIC SUBUNIT A"/>
    <property type="match status" value="1"/>
</dbReference>
<dbReference type="Pfam" id="PF22634">
    <property type="entry name" value="POL2_thumb"/>
    <property type="match status" value="1"/>
</dbReference>
<evidence type="ECO:0000256" key="5">
    <source>
        <dbReference type="ARBA" id="ARBA00022679"/>
    </source>
</evidence>
<evidence type="ECO:0000256" key="11">
    <source>
        <dbReference type="ARBA" id="ARBA00022932"/>
    </source>
</evidence>
<evidence type="ECO:0000313" key="19">
    <source>
        <dbReference type="EMBL" id="KAK6591202.1"/>
    </source>
</evidence>
<dbReference type="GO" id="GO:0008270">
    <property type="term" value="F:zinc ion binding"/>
    <property type="evidence" value="ECO:0007669"/>
    <property type="project" value="UniProtKB-KW"/>
</dbReference>
<dbReference type="GO" id="GO:0000166">
    <property type="term" value="F:nucleotide binding"/>
    <property type="evidence" value="ECO:0007669"/>
    <property type="project" value="InterPro"/>
</dbReference>
<dbReference type="SMART" id="SM00486">
    <property type="entry name" value="POLBc"/>
    <property type="match status" value="1"/>
</dbReference>
<keyword evidence="14" id="KW-0238">DNA-binding</keyword>
<keyword evidence="7" id="KW-0235">DNA replication</keyword>
<reference evidence="19 20" key="1">
    <citation type="submission" date="2023-10" db="EMBL/GenBank/DDBJ databases">
        <title>Comparative genomics analysis reveals potential genetic determinants of host preference in Cryptosporidium xiaoi.</title>
        <authorList>
            <person name="Xiao L."/>
            <person name="Li J."/>
        </authorList>
    </citation>
    <scope>NUCLEOTIDE SEQUENCE [LARGE SCALE GENOMIC DNA]</scope>
    <source>
        <strain evidence="19 20">52996</strain>
    </source>
</reference>
<dbReference type="GO" id="GO:0051539">
    <property type="term" value="F:4 iron, 4 sulfur cluster binding"/>
    <property type="evidence" value="ECO:0007669"/>
    <property type="project" value="UniProtKB-KW"/>
</dbReference>
<dbReference type="Gene3D" id="3.30.342.10">
    <property type="entry name" value="DNA Polymerase, chain B, domain 1"/>
    <property type="match status" value="1"/>
</dbReference>
<dbReference type="Gene3D" id="3.90.1600.10">
    <property type="entry name" value="Palm domain of DNA polymerase"/>
    <property type="match status" value="1"/>
</dbReference>
<dbReference type="Pfam" id="PF03104">
    <property type="entry name" value="DNA_pol_B_exo1"/>
    <property type="match status" value="1"/>
</dbReference>
<feature type="region of interest" description="Disordered" evidence="17">
    <location>
        <begin position="1317"/>
        <end position="1337"/>
    </location>
</feature>
<dbReference type="SUPFAM" id="SSF53098">
    <property type="entry name" value="Ribonuclease H-like"/>
    <property type="match status" value="1"/>
</dbReference>